<evidence type="ECO:0000256" key="1">
    <source>
        <dbReference type="SAM" id="Phobius"/>
    </source>
</evidence>
<keyword evidence="3" id="KW-1185">Reference proteome</keyword>
<reference evidence="2 3" key="1">
    <citation type="submission" date="2020-07" db="EMBL/GenBank/DDBJ databases">
        <title>Sequencing the genomes of 1000 actinobacteria strains.</title>
        <authorList>
            <person name="Klenk H.-P."/>
        </authorList>
    </citation>
    <scope>NUCLEOTIDE SEQUENCE [LARGE SCALE GENOMIC DNA]</scope>
    <source>
        <strain evidence="2 3">DSM 18448</strain>
    </source>
</reference>
<dbReference type="RefSeq" id="WP_179790650.1">
    <property type="nucleotide sequence ID" value="NZ_BAAARR010000036.1"/>
</dbReference>
<dbReference type="Proteomes" id="UP000579605">
    <property type="component" value="Unassembled WGS sequence"/>
</dbReference>
<accession>A0A852ZLW9</accession>
<evidence type="ECO:0000313" key="2">
    <source>
        <dbReference type="EMBL" id="NYH93125.1"/>
    </source>
</evidence>
<dbReference type="AlphaFoldDB" id="A0A852ZLW9"/>
<gene>
    <name evidence="2" type="ORF">F4554_005763</name>
</gene>
<proteinExistence type="predicted"/>
<dbReference type="InterPro" id="IPR045770">
    <property type="entry name" value="DUF6223"/>
</dbReference>
<dbReference type="EMBL" id="JACBZH010000001">
    <property type="protein sequence ID" value="NYH93125.1"/>
    <property type="molecule type" value="Genomic_DNA"/>
</dbReference>
<organism evidence="2 3">
    <name type="scientific">Actinopolymorpha rutila</name>
    <dbReference type="NCBI Taxonomy" id="446787"/>
    <lineage>
        <taxon>Bacteria</taxon>
        <taxon>Bacillati</taxon>
        <taxon>Actinomycetota</taxon>
        <taxon>Actinomycetes</taxon>
        <taxon>Propionibacteriales</taxon>
        <taxon>Actinopolymorphaceae</taxon>
        <taxon>Actinopolymorpha</taxon>
    </lineage>
</organism>
<keyword evidence="1" id="KW-0812">Transmembrane</keyword>
<name>A0A852ZLW9_9ACTN</name>
<comment type="caution">
    <text evidence="2">The sequence shown here is derived from an EMBL/GenBank/DDBJ whole genome shotgun (WGS) entry which is preliminary data.</text>
</comment>
<feature type="transmembrane region" description="Helical" evidence="1">
    <location>
        <begin position="101"/>
        <end position="127"/>
    </location>
</feature>
<evidence type="ECO:0000313" key="3">
    <source>
        <dbReference type="Proteomes" id="UP000579605"/>
    </source>
</evidence>
<protein>
    <submittedName>
        <fullName evidence="2">Uncharacterized protein</fullName>
    </submittedName>
</protein>
<sequence>MSVPALLAGYVLAQPATPGAYTLTAGRFWSLVAMLLGIAGVIVGGLALANRAGGKGNTGSTGSTASTAARRRRAFAALIAGAACTLVGGLVVAAADGGPGTGYGIVGGVMALVVGVVAMLLGGLALARVRRGATPEEEARAAGAAWPSRG</sequence>
<feature type="transmembrane region" description="Helical" evidence="1">
    <location>
        <begin position="74"/>
        <end position="95"/>
    </location>
</feature>
<feature type="transmembrane region" description="Helical" evidence="1">
    <location>
        <begin position="28"/>
        <end position="49"/>
    </location>
</feature>
<keyword evidence="1" id="KW-0472">Membrane</keyword>
<keyword evidence="1" id="KW-1133">Transmembrane helix</keyword>
<dbReference type="Pfam" id="PF19733">
    <property type="entry name" value="DUF6223"/>
    <property type="match status" value="1"/>
</dbReference>